<sequence length="116" mass="12404">MEYITGFLALAFTAVFAAGSLTRGKAFAAKSRLELVFGAADAAVVLFGTRLFMPWGSVPTWLWLVPVAIFAVGVAGAVLRWRDLPAVRPDKPRRRTLAWAVVHAVVLVAVVIVVAG</sequence>
<evidence type="ECO:0000313" key="2">
    <source>
        <dbReference type="EMBL" id="MET4582018.1"/>
    </source>
</evidence>
<reference evidence="2 3" key="1">
    <citation type="submission" date="2024-06" db="EMBL/GenBank/DDBJ databases">
        <title>Sorghum-associated microbial communities from plants grown in Nebraska, USA.</title>
        <authorList>
            <person name="Schachtman D."/>
        </authorList>
    </citation>
    <scope>NUCLEOTIDE SEQUENCE [LARGE SCALE GENOMIC DNA]</scope>
    <source>
        <strain evidence="2 3">2857</strain>
    </source>
</reference>
<feature type="transmembrane region" description="Helical" evidence="1">
    <location>
        <begin position="35"/>
        <end position="55"/>
    </location>
</feature>
<keyword evidence="1" id="KW-0472">Membrane</keyword>
<name>A0ABV2QMA9_9MICO</name>
<feature type="transmembrane region" description="Helical" evidence="1">
    <location>
        <begin position="6"/>
        <end position="23"/>
    </location>
</feature>
<comment type="caution">
    <text evidence="2">The sequence shown here is derived from an EMBL/GenBank/DDBJ whole genome shotgun (WGS) entry which is preliminary data.</text>
</comment>
<feature type="transmembrane region" description="Helical" evidence="1">
    <location>
        <begin position="61"/>
        <end position="81"/>
    </location>
</feature>
<dbReference type="RefSeq" id="WP_354024173.1">
    <property type="nucleotide sequence ID" value="NZ_JBEPSJ010000001.1"/>
</dbReference>
<keyword evidence="3" id="KW-1185">Reference proteome</keyword>
<keyword evidence="1" id="KW-0812">Transmembrane</keyword>
<gene>
    <name evidence="2" type="ORF">ABIE21_001508</name>
</gene>
<evidence type="ECO:0000313" key="3">
    <source>
        <dbReference type="Proteomes" id="UP001549257"/>
    </source>
</evidence>
<dbReference type="Proteomes" id="UP001549257">
    <property type="component" value="Unassembled WGS sequence"/>
</dbReference>
<evidence type="ECO:0000256" key="1">
    <source>
        <dbReference type="SAM" id="Phobius"/>
    </source>
</evidence>
<dbReference type="EMBL" id="JBEPSJ010000001">
    <property type="protein sequence ID" value="MET4582018.1"/>
    <property type="molecule type" value="Genomic_DNA"/>
</dbReference>
<accession>A0ABV2QMA9</accession>
<organism evidence="2 3">
    <name type="scientific">Conyzicola nivalis</name>
    <dbReference type="NCBI Taxonomy" id="1477021"/>
    <lineage>
        <taxon>Bacteria</taxon>
        <taxon>Bacillati</taxon>
        <taxon>Actinomycetota</taxon>
        <taxon>Actinomycetes</taxon>
        <taxon>Micrococcales</taxon>
        <taxon>Microbacteriaceae</taxon>
        <taxon>Conyzicola</taxon>
    </lineage>
</organism>
<protein>
    <submittedName>
        <fullName evidence="2">Lipopolysaccharide export LptBFGC system permease protein LptF</fullName>
    </submittedName>
</protein>
<keyword evidence="1" id="KW-1133">Transmembrane helix</keyword>
<feature type="transmembrane region" description="Helical" evidence="1">
    <location>
        <begin position="97"/>
        <end position="115"/>
    </location>
</feature>
<proteinExistence type="predicted"/>